<dbReference type="AlphaFoldDB" id="A0A831TEL3"/>
<gene>
    <name evidence="1" type="ORF">ENP34_01805</name>
</gene>
<name>A0A831TEL3_9BACT</name>
<proteinExistence type="predicted"/>
<comment type="caution">
    <text evidence="1">The sequence shown here is derived from an EMBL/GenBank/DDBJ whole genome shotgun (WGS) entry which is preliminary data.</text>
</comment>
<protein>
    <submittedName>
        <fullName evidence="1">Uncharacterized protein</fullName>
    </submittedName>
</protein>
<dbReference type="EMBL" id="DSIY01000040">
    <property type="protein sequence ID" value="HEG90171.1"/>
    <property type="molecule type" value="Genomic_DNA"/>
</dbReference>
<evidence type="ECO:0000313" key="1">
    <source>
        <dbReference type="EMBL" id="HEG90171.1"/>
    </source>
</evidence>
<sequence length="281" mass="30273">MPGQYQHNVALVPGKVHQAETTGSYVIKLQQEPDHPAEGWVERTAEVVVKAELETSSRPSVQTFVSAGLGPLGLANSLAELLSGWYQEIDQPEARETLFVTYHEPPGYRVRVTLTWDLCGPRGGPNECAPARTKGSGQATWVIDLPSDMLTNPAAVGRYEASGTGSGRYEIVRPEGIEVVCTTSWSGSWAGEVPSGGISVDGKLRIYLGHWEQAEESYVNVSGGDQCRGHDLFTNAYSTWPGSVLLEQGSQTITIPEAALTLLLFTGSVTWVIEVESSGQP</sequence>
<organism evidence="1">
    <name type="scientific">Thermorudis peleae</name>
    <dbReference type="NCBI Taxonomy" id="1382356"/>
    <lineage>
        <taxon>Bacteria</taxon>
        <taxon>Pseudomonadati</taxon>
        <taxon>Thermomicrobiota</taxon>
        <taxon>Thermomicrobia</taxon>
        <taxon>Thermomicrobia incertae sedis</taxon>
        <taxon>Thermorudis</taxon>
    </lineage>
</organism>
<accession>A0A831TEL3</accession>
<reference evidence="1" key="1">
    <citation type="journal article" date="2020" name="mSystems">
        <title>Genome- and Community-Level Interaction Insights into Carbon Utilization and Element Cycling Functions of Hydrothermarchaeota in Hydrothermal Sediment.</title>
        <authorList>
            <person name="Zhou Z."/>
            <person name="Liu Y."/>
            <person name="Xu W."/>
            <person name="Pan J."/>
            <person name="Luo Z.H."/>
            <person name="Li M."/>
        </authorList>
    </citation>
    <scope>NUCLEOTIDE SEQUENCE [LARGE SCALE GENOMIC DNA]</scope>
    <source>
        <strain evidence="1">SpSt-210</strain>
    </source>
</reference>